<gene>
    <name evidence="1" type="ORF">ARALYDRAFT_902926</name>
</gene>
<dbReference type="AlphaFoldDB" id="D7LKD2"/>
<accession>D7LKD2</accession>
<dbReference type="EMBL" id="GL348716">
    <property type="protein sequence ID" value="EFH55953.1"/>
    <property type="molecule type" value="Genomic_DNA"/>
</dbReference>
<dbReference type="HOGENOM" id="CLU_3127038_0_0_1"/>
<proteinExistence type="predicted"/>
<dbReference type="Gramene" id="scaffold_402427.1">
    <property type="protein sequence ID" value="scaffold_402427.1"/>
    <property type="gene ID" value="scaffold_402427.1"/>
</dbReference>
<evidence type="ECO:0000313" key="2">
    <source>
        <dbReference type="Proteomes" id="UP000008694"/>
    </source>
</evidence>
<keyword evidence="2" id="KW-1185">Reference proteome</keyword>
<reference evidence="2" key="1">
    <citation type="journal article" date="2011" name="Nat. Genet.">
        <title>The Arabidopsis lyrata genome sequence and the basis of rapid genome size change.</title>
        <authorList>
            <person name="Hu T.T."/>
            <person name="Pattyn P."/>
            <person name="Bakker E.G."/>
            <person name="Cao J."/>
            <person name="Cheng J.-F."/>
            <person name="Clark R.M."/>
            <person name="Fahlgren N."/>
            <person name="Fawcett J.A."/>
            <person name="Grimwood J."/>
            <person name="Gundlach H."/>
            <person name="Haberer G."/>
            <person name="Hollister J.D."/>
            <person name="Ossowski S."/>
            <person name="Ottilar R.P."/>
            <person name="Salamov A.A."/>
            <person name="Schneeberger K."/>
            <person name="Spannagl M."/>
            <person name="Wang X."/>
            <person name="Yang L."/>
            <person name="Nasrallah M.E."/>
            <person name="Bergelson J."/>
            <person name="Carrington J.C."/>
            <person name="Gaut B.S."/>
            <person name="Schmutz J."/>
            <person name="Mayer K.F.X."/>
            <person name="Van de Peer Y."/>
            <person name="Grigoriev I.V."/>
            <person name="Nordborg M."/>
            <person name="Weigel D."/>
            <person name="Guo Y.-L."/>
        </authorList>
    </citation>
    <scope>NUCLEOTIDE SEQUENCE [LARGE SCALE GENOMIC DNA]</scope>
    <source>
        <strain evidence="2">cv. MN47</strain>
    </source>
</reference>
<evidence type="ECO:0000313" key="1">
    <source>
        <dbReference type="EMBL" id="EFH55953.1"/>
    </source>
</evidence>
<organism evidence="2">
    <name type="scientific">Arabidopsis lyrata subsp. lyrata</name>
    <name type="common">Lyre-leaved rock-cress</name>
    <dbReference type="NCBI Taxonomy" id="81972"/>
    <lineage>
        <taxon>Eukaryota</taxon>
        <taxon>Viridiplantae</taxon>
        <taxon>Streptophyta</taxon>
        <taxon>Embryophyta</taxon>
        <taxon>Tracheophyta</taxon>
        <taxon>Spermatophyta</taxon>
        <taxon>Magnoliopsida</taxon>
        <taxon>eudicotyledons</taxon>
        <taxon>Gunneridae</taxon>
        <taxon>Pentapetalae</taxon>
        <taxon>rosids</taxon>
        <taxon>malvids</taxon>
        <taxon>Brassicales</taxon>
        <taxon>Brassicaceae</taxon>
        <taxon>Camelineae</taxon>
        <taxon>Arabidopsis</taxon>
    </lineage>
</organism>
<sequence>MSKSLSTVGLSVGRHVRHRVQKSCAAGERDTLLFSTRYSFPSHEAHPQAS</sequence>
<protein>
    <submittedName>
        <fullName evidence="1">Predicted protein</fullName>
    </submittedName>
</protein>
<dbReference type="Proteomes" id="UP000008694">
    <property type="component" value="Unassembled WGS sequence"/>
</dbReference>
<name>D7LKD2_ARALL</name>